<evidence type="ECO:0000313" key="1">
    <source>
        <dbReference type="EMBL" id="ABF53673.1"/>
    </source>
</evidence>
<accession>Q1GRP9</accession>
<keyword evidence="2" id="KW-1185">Reference proteome</keyword>
<dbReference type="KEGG" id="sal:Sala_1961"/>
<name>Q1GRP9_SPHAL</name>
<organism evidence="1 2">
    <name type="scientific">Sphingopyxis alaskensis (strain DSM 13593 / LMG 18877 / RB2256)</name>
    <name type="common">Sphingomonas alaskensis</name>
    <dbReference type="NCBI Taxonomy" id="317655"/>
    <lineage>
        <taxon>Bacteria</taxon>
        <taxon>Pseudomonadati</taxon>
        <taxon>Pseudomonadota</taxon>
        <taxon>Alphaproteobacteria</taxon>
        <taxon>Sphingomonadales</taxon>
        <taxon>Sphingomonadaceae</taxon>
        <taxon>Sphingopyxis</taxon>
    </lineage>
</organism>
<gene>
    <name evidence="1" type="ordered locus">Sala_1961</name>
</gene>
<sequence>MVQVAAALLFALAAGLGITVILAMLKSNETAILSALLGEGAFPIAAAPESEPVPGAVAVRRPASRRRPVSRRLAVAGAMRTQFSRAA</sequence>
<proteinExistence type="predicted"/>
<dbReference type="EMBL" id="CP000356">
    <property type="protein sequence ID" value="ABF53673.1"/>
    <property type="molecule type" value="Genomic_DNA"/>
</dbReference>
<dbReference type="Proteomes" id="UP000006578">
    <property type="component" value="Chromosome"/>
</dbReference>
<dbReference type="HOGENOM" id="CLU_2496293_0_0_5"/>
<dbReference type="AlphaFoldDB" id="Q1GRP9"/>
<dbReference type="RefSeq" id="WP_011542249.1">
    <property type="nucleotide sequence ID" value="NC_008048.1"/>
</dbReference>
<protein>
    <submittedName>
        <fullName evidence="1">Uncharacterized protein</fullName>
    </submittedName>
</protein>
<evidence type="ECO:0000313" key="2">
    <source>
        <dbReference type="Proteomes" id="UP000006578"/>
    </source>
</evidence>
<reference evidence="1 2" key="1">
    <citation type="journal article" date="2009" name="Proc. Natl. Acad. Sci. U.S.A.">
        <title>The genomic basis of trophic strategy in marine bacteria.</title>
        <authorList>
            <person name="Lauro F.M."/>
            <person name="McDougald D."/>
            <person name="Thomas T."/>
            <person name="Williams T.J."/>
            <person name="Egan S."/>
            <person name="Rice S."/>
            <person name="DeMaere M.Z."/>
            <person name="Ting L."/>
            <person name="Ertan H."/>
            <person name="Johnson J."/>
            <person name="Ferriera S."/>
            <person name="Lapidus A."/>
            <person name="Anderson I."/>
            <person name="Kyrpides N."/>
            <person name="Munk A.C."/>
            <person name="Detter C."/>
            <person name="Han C.S."/>
            <person name="Brown M.V."/>
            <person name="Robb F.T."/>
            <person name="Kjelleberg S."/>
            <person name="Cavicchioli R."/>
        </authorList>
    </citation>
    <scope>NUCLEOTIDE SEQUENCE [LARGE SCALE GENOMIC DNA]</scope>
    <source>
        <strain evidence="2">DSM 13593 / LMG 18877 / RB2256</strain>
    </source>
</reference>
<dbReference type="OrthoDB" id="7452284at2"/>